<comment type="caution">
    <text evidence="1">The sequence shown here is derived from an EMBL/GenBank/DDBJ whole genome shotgun (WGS) entry which is preliminary data.</text>
</comment>
<dbReference type="EMBL" id="JAYMYJ010000115">
    <property type="protein sequence ID" value="MEB4591931.1"/>
    <property type="molecule type" value="Genomic_DNA"/>
</dbReference>
<dbReference type="Proteomes" id="UP001308005">
    <property type="component" value="Unassembled WGS sequence"/>
</dbReference>
<proteinExistence type="predicted"/>
<dbReference type="InterPro" id="IPR027396">
    <property type="entry name" value="DsrEFH-like"/>
</dbReference>
<evidence type="ECO:0000313" key="2">
    <source>
        <dbReference type="Proteomes" id="UP001308005"/>
    </source>
</evidence>
<gene>
    <name evidence="1" type="ORF">VSS37_13140</name>
</gene>
<dbReference type="Gene3D" id="3.40.1260.10">
    <property type="entry name" value="DsrEFH-like"/>
    <property type="match status" value="1"/>
</dbReference>
<dbReference type="Pfam" id="PF02635">
    <property type="entry name" value="DsrE"/>
    <property type="match status" value="1"/>
</dbReference>
<organism evidence="1 2">
    <name type="scientific">Candidatus Thiothrix phosphatis</name>
    <dbReference type="NCBI Taxonomy" id="3112415"/>
    <lineage>
        <taxon>Bacteria</taxon>
        <taxon>Pseudomonadati</taxon>
        <taxon>Pseudomonadota</taxon>
        <taxon>Gammaproteobacteria</taxon>
        <taxon>Thiotrichales</taxon>
        <taxon>Thiotrichaceae</taxon>
        <taxon>Thiothrix</taxon>
    </lineage>
</organism>
<protein>
    <submittedName>
        <fullName evidence="1">DsrE family protein</fullName>
    </submittedName>
</protein>
<keyword evidence="2" id="KW-1185">Reference proteome</keyword>
<dbReference type="RefSeq" id="WP_324695909.1">
    <property type="nucleotide sequence ID" value="NZ_JAYMYJ010000115.1"/>
</dbReference>
<evidence type="ECO:0000313" key="1">
    <source>
        <dbReference type="EMBL" id="MEB4591931.1"/>
    </source>
</evidence>
<dbReference type="SUPFAM" id="SSF75169">
    <property type="entry name" value="DsrEFH-like"/>
    <property type="match status" value="1"/>
</dbReference>
<accession>A0ABU6CYM0</accession>
<dbReference type="InterPro" id="IPR003787">
    <property type="entry name" value="Sulphur_relay_DsrE/F-like"/>
</dbReference>
<sequence length="136" mass="14341">MGTQYSLEAGNNRHYVVVLTSGKEDGGKRATLAFAAACSAAAMDMNPHVFLIGDGSYWAYEGHTHGIHAAGFPPLEDLVENYLDLGGNLYVCSACDQVCSVAPDNSFPLPAKRVGIEPRGLASVLQYTVSGGSITF</sequence>
<name>A0ABU6CYM0_9GAMM</name>
<reference evidence="2" key="1">
    <citation type="submission" date="2023-07" db="EMBL/GenBank/DDBJ databases">
        <title>The carbon used by Thiothrix.</title>
        <authorList>
            <person name="Chen L."/>
        </authorList>
    </citation>
    <scope>NUCLEOTIDE SEQUENCE [LARGE SCALE GENOMIC DNA]</scope>
</reference>